<dbReference type="Proteomes" id="UP001141806">
    <property type="component" value="Unassembled WGS sequence"/>
</dbReference>
<keyword evidence="2" id="KW-1185">Reference proteome</keyword>
<organism evidence="1 2">
    <name type="scientific">Protea cynaroides</name>
    <dbReference type="NCBI Taxonomy" id="273540"/>
    <lineage>
        <taxon>Eukaryota</taxon>
        <taxon>Viridiplantae</taxon>
        <taxon>Streptophyta</taxon>
        <taxon>Embryophyta</taxon>
        <taxon>Tracheophyta</taxon>
        <taxon>Spermatophyta</taxon>
        <taxon>Magnoliopsida</taxon>
        <taxon>Proteales</taxon>
        <taxon>Proteaceae</taxon>
        <taxon>Protea</taxon>
    </lineage>
</organism>
<gene>
    <name evidence="1" type="ORF">NE237_014869</name>
</gene>
<dbReference type="InterPro" id="IPR037119">
    <property type="entry name" value="Haem_oxidase_HugZ-like_sf"/>
</dbReference>
<evidence type="ECO:0000313" key="2">
    <source>
        <dbReference type="Proteomes" id="UP001141806"/>
    </source>
</evidence>
<evidence type="ECO:0000313" key="1">
    <source>
        <dbReference type="EMBL" id="KAJ4968168.1"/>
    </source>
</evidence>
<dbReference type="OrthoDB" id="2138282at2759"/>
<sequence length="151" mass="17649">MTTNSDLQKVGIHNLGTFRRKDDVLMDNSYPQEIGSHNQGTPTRKDDVFVDNFYPQEMKEAKLIWVNWLGFDVHLLSPEGDTFEVRVPFPREVTDEKSTKLSFNCMSQFAWAVEKNYSVPTFEKVKHLKQISWLQQTRVIRVIFLPAFHSL</sequence>
<proteinExistence type="predicted"/>
<comment type="caution">
    <text evidence="1">The sequence shown here is derived from an EMBL/GenBank/DDBJ whole genome shotgun (WGS) entry which is preliminary data.</text>
</comment>
<accession>A0A9Q0KCT6</accession>
<dbReference type="AlphaFoldDB" id="A0A9Q0KCT6"/>
<dbReference type="Gene3D" id="3.20.180.10">
    <property type="entry name" value="PNP-oxidase-like"/>
    <property type="match status" value="1"/>
</dbReference>
<name>A0A9Q0KCT6_9MAGN</name>
<protein>
    <submittedName>
        <fullName evidence="1">Uncharacterized protein</fullName>
    </submittedName>
</protein>
<reference evidence="1" key="1">
    <citation type="journal article" date="2023" name="Plant J.">
        <title>The genome of the king protea, Protea cynaroides.</title>
        <authorList>
            <person name="Chang J."/>
            <person name="Duong T.A."/>
            <person name="Schoeman C."/>
            <person name="Ma X."/>
            <person name="Roodt D."/>
            <person name="Barker N."/>
            <person name="Li Z."/>
            <person name="Van de Peer Y."/>
            <person name="Mizrachi E."/>
        </authorList>
    </citation>
    <scope>NUCLEOTIDE SEQUENCE</scope>
    <source>
        <tissue evidence="1">Young leaves</tissue>
    </source>
</reference>
<dbReference type="EMBL" id="JAMYWD010000006">
    <property type="protein sequence ID" value="KAJ4968168.1"/>
    <property type="molecule type" value="Genomic_DNA"/>
</dbReference>